<dbReference type="Gene3D" id="3.40.50.720">
    <property type="entry name" value="NAD(P)-binding Rossmann-like Domain"/>
    <property type="match status" value="1"/>
</dbReference>
<dbReference type="Pfam" id="PF08240">
    <property type="entry name" value="ADH_N"/>
    <property type="match status" value="1"/>
</dbReference>
<reference evidence="2 3" key="1">
    <citation type="submission" date="2022-03" db="EMBL/GenBank/DDBJ databases">
        <title>Agromyces sp. isolated from the gut of P. brevitarsis seulensis larvae.</title>
        <authorList>
            <person name="Won M."/>
            <person name="Kwon S.-W."/>
        </authorList>
    </citation>
    <scope>NUCLEOTIDE SEQUENCE [LARGE SCALE GENOMIC DNA]</scope>
    <source>
        <strain evidence="2 3">KACC 16215</strain>
    </source>
</reference>
<proteinExistence type="predicted"/>
<dbReference type="Gene3D" id="3.90.180.10">
    <property type="entry name" value="Medium-chain alcohol dehydrogenases, catalytic domain"/>
    <property type="match status" value="1"/>
</dbReference>
<organism evidence="2 3">
    <name type="scientific">Agromyces soli</name>
    <dbReference type="NCBI Taxonomy" id="659012"/>
    <lineage>
        <taxon>Bacteria</taxon>
        <taxon>Bacillati</taxon>
        <taxon>Actinomycetota</taxon>
        <taxon>Actinomycetes</taxon>
        <taxon>Micrococcales</taxon>
        <taxon>Microbacteriaceae</taxon>
        <taxon>Agromyces</taxon>
    </lineage>
</organism>
<dbReference type="InterPro" id="IPR052585">
    <property type="entry name" value="Lipid_raft_assoc_Zn_ADH"/>
</dbReference>
<dbReference type="Proteomes" id="UP000831304">
    <property type="component" value="Chromosome"/>
</dbReference>
<protein>
    <submittedName>
        <fullName evidence="2">NADP-dependent oxidoreductase</fullName>
    </submittedName>
</protein>
<dbReference type="InterPro" id="IPR013154">
    <property type="entry name" value="ADH-like_N"/>
</dbReference>
<dbReference type="PANTHER" id="PTHR43482:SF1">
    <property type="entry name" value="PROTEIN AST1-RELATED"/>
    <property type="match status" value="1"/>
</dbReference>
<evidence type="ECO:0000313" key="3">
    <source>
        <dbReference type="Proteomes" id="UP000831304"/>
    </source>
</evidence>
<dbReference type="SUPFAM" id="SSF51735">
    <property type="entry name" value="NAD(P)-binding Rossmann-fold domains"/>
    <property type="match status" value="1"/>
</dbReference>
<dbReference type="CDD" id="cd05289">
    <property type="entry name" value="MDR_like_2"/>
    <property type="match status" value="1"/>
</dbReference>
<keyword evidence="3" id="KW-1185">Reference proteome</keyword>
<dbReference type="InterPro" id="IPR011032">
    <property type="entry name" value="GroES-like_sf"/>
</dbReference>
<dbReference type="Pfam" id="PF13602">
    <property type="entry name" value="ADH_zinc_N_2"/>
    <property type="match status" value="1"/>
</dbReference>
<dbReference type="InterPro" id="IPR020843">
    <property type="entry name" value="ER"/>
</dbReference>
<dbReference type="SMART" id="SM00829">
    <property type="entry name" value="PKS_ER"/>
    <property type="match status" value="1"/>
</dbReference>
<dbReference type="InterPro" id="IPR036291">
    <property type="entry name" value="NAD(P)-bd_dom_sf"/>
</dbReference>
<gene>
    <name evidence="2" type="ORF">MTP13_08805</name>
</gene>
<evidence type="ECO:0000259" key="1">
    <source>
        <dbReference type="SMART" id="SM00829"/>
    </source>
</evidence>
<dbReference type="RefSeq" id="WP_243570703.1">
    <property type="nucleotide sequence ID" value="NZ_BAAARD010000001.1"/>
</dbReference>
<accession>A0ABY4B0G6</accession>
<dbReference type="SUPFAM" id="SSF50129">
    <property type="entry name" value="GroES-like"/>
    <property type="match status" value="1"/>
</dbReference>
<sequence>MPSLGSPHHADVAVRFDRFGSVDQLSLRPVEAVELAPQQVRIRVTVAGLNPVDWQIVESEALAAAFGITVPAGYGNDFAGVVVETGRAVRRWRVGDRVFGGARGRALASSLVLEEDHPSLHRTPADVEDLAAGVLDIAGRTASAVARALAVAPGETVLVGGAGGGVGSILTQLLVHGGARVLGTGSAASAPFLRSLGAEPLAYGTGLADALRDLGAPVAAAADLHGVATAVAARELGVPAHRIVTIESEDPPAGVRSVNGSDAHPGDLGRLLALVAEGRLTVPIAGVYPIERFAEAIAQQRSRHVRGKVAVVVSGDPGDPANPGDPADPAA</sequence>
<feature type="domain" description="Enoyl reductase (ER)" evidence="1">
    <location>
        <begin position="20"/>
        <end position="311"/>
    </location>
</feature>
<evidence type="ECO:0000313" key="2">
    <source>
        <dbReference type="EMBL" id="UOE27856.1"/>
    </source>
</evidence>
<name>A0ABY4B0G6_9MICO</name>
<dbReference type="EMBL" id="CP094533">
    <property type="protein sequence ID" value="UOE27856.1"/>
    <property type="molecule type" value="Genomic_DNA"/>
</dbReference>
<dbReference type="PANTHER" id="PTHR43482">
    <property type="entry name" value="PROTEIN AST1-RELATED"/>
    <property type="match status" value="1"/>
</dbReference>